<sequence length="92" mass="10320">MYALDQGEEPDESGNVVEFRVNELASAWLRELAPYAMIAIGFVLVLASLIARSRQKRSEAEQVEEEPRPVRPQMASLPHLLSSERRKGPDAD</sequence>
<evidence type="ECO:0000256" key="1">
    <source>
        <dbReference type="SAM" id="MobiDB-lite"/>
    </source>
</evidence>
<reference evidence="3 4" key="1">
    <citation type="submission" date="2023-04" db="EMBL/GenBank/DDBJ databases">
        <title>Australian commercial rhizobial inoculants.</title>
        <authorList>
            <person name="Kohlmeier M.G."/>
            <person name="O'Hara G.W."/>
            <person name="Colombi E."/>
            <person name="Ramsay J.P."/>
            <person name="Terpolilli J."/>
        </authorList>
    </citation>
    <scope>NUCLEOTIDE SEQUENCE [LARGE SCALE GENOMIC DNA]</scope>
    <source>
        <strain evidence="3 4">CB627</strain>
    </source>
</reference>
<protein>
    <submittedName>
        <fullName evidence="3">Uncharacterized protein</fullName>
    </submittedName>
</protein>
<keyword evidence="2" id="KW-1133">Transmembrane helix</keyword>
<keyword evidence="4" id="KW-1185">Reference proteome</keyword>
<name>A0ABY8JPE4_9BRAD</name>
<feature type="region of interest" description="Disordered" evidence="1">
    <location>
        <begin position="56"/>
        <end position="92"/>
    </location>
</feature>
<gene>
    <name evidence="3" type="ORF">QA636_12060</name>
</gene>
<evidence type="ECO:0000313" key="3">
    <source>
        <dbReference type="EMBL" id="WFU66195.1"/>
    </source>
</evidence>
<feature type="compositionally biased region" description="Basic and acidic residues" evidence="1">
    <location>
        <begin position="56"/>
        <end position="69"/>
    </location>
</feature>
<keyword evidence="2" id="KW-0812">Transmembrane</keyword>
<dbReference type="RefSeq" id="WP_253589532.1">
    <property type="nucleotide sequence ID" value="NZ_CP121646.1"/>
</dbReference>
<organism evidence="3 4">
    <name type="scientific">Bradyrhizobium brasilense</name>
    <dbReference type="NCBI Taxonomy" id="1419277"/>
    <lineage>
        <taxon>Bacteria</taxon>
        <taxon>Pseudomonadati</taxon>
        <taxon>Pseudomonadota</taxon>
        <taxon>Alphaproteobacteria</taxon>
        <taxon>Hyphomicrobiales</taxon>
        <taxon>Nitrobacteraceae</taxon>
        <taxon>Bradyrhizobium</taxon>
    </lineage>
</organism>
<keyword evidence="2" id="KW-0472">Membrane</keyword>
<accession>A0ABY8JPE4</accession>
<evidence type="ECO:0000256" key="2">
    <source>
        <dbReference type="SAM" id="Phobius"/>
    </source>
</evidence>
<proteinExistence type="predicted"/>
<dbReference type="EMBL" id="CP121646">
    <property type="protein sequence ID" value="WFU66195.1"/>
    <property type="molecule type" value="Genomic_DNA"/>
</dbReference>
<feature type="transmembrane region" description="Helical" evidence="2">
    <location>
        <begin position="32"/>
        <end position="51"/>
    </location>
</feature>
<dbReference type="Proteomes" id="UP001221546">
    <property type="component" value="Chromosome"/>
</dbReference>
<feature type="compositionally biased region" description="Basic and acidic residues" evidence="1">
    <location>
        <begin position="82"/>
        <end position="92"/>
    </location>
</feature>
<evidence type="ECO:0000313" key="4">
    <source>
        <dbReference type="Proteomes" id="UP001221546"/>
    </source>
</evidence>